<dbReference type="Gene3D" id="3.90.1150.10">
    <property type="entry name" value="Aspartate Aminotransferase, domain 1"/>
    <property type="match status" value="1"/>
</dbReference>
<feature type="transmembrane region" description="Helical" evidence="12">
    <location>
        <begin position="586"/>
        <end position="610"/>
    </location>
</feature>
<evidence type="ECO:0000256" key="11">
    <source>
        <dbReference type="ARBA" id="ARBA00048048"/>
    </source>
</evidence>
<protein>
    <recommendedName>
        <fullName evidence="12">Palmitoyltransferase</fullName>
        <ecNumber evidence="12">2.3.1.225</ecNumber>
    </recommendedName>
</protein>
<dbReference type="InterPro" id="IPR015424">
    <property type="entry name" value="PyrdxlP-dep_Trfase"/>
</dbReference>
<comment type="catalytic activity">
    <reaction evidence="11 12">
        <text>L-cysteinyl-[protein] + hexadecanoyl-CoA = S-hexadecanoyl-L-cysteinyl-[protein] + CoA</text>
        <dbReference type="Rhea" id="RHEA:36683"/>
        <dbReference type="Rhea" id="RHEA-COMP:10131"/>
        <dbReference type="Rhea" id="RHEA-COMP:11032"/>
        <dbReference type="ChEBI" id="CHEBI:29950"/>
        <dbReference type="ChEBI" id="CHEBI:57287"/>
        <dbReference type="ChEBI" id="CHEBI:57379"/>
        <dbReference type="ChEBI" id="CHEBI:74151"/>
        <dbReference type="EC" id="2.3.1.225"/>
    </reaction>
</comment>
<dbReference type="InterPro" id="IPR015422">
    <property type="entry name" value="PyrdxlP-dep_Trfase_small"/>
</dbReference>
<dbReference type="InterPro" id="IPR054542">
    <property type="entry name" value="Cys_met_metab_PP"/>
</dbReference>
<dbReference type="Pfam" id="PF01053">
    <property type="entry name" value="Cys_Met_Meta_PP"/>
    <property type="match status" value="1"/>
</dbReference>
<dbReference type="SUPFAM" id="SSF53383">
    <property type="entry name" value="PLP-dependent transferases"/>
    <property type="match status" value="1"/>
</dbReference>
<accession>A0ABP9XQM7</accession>
<evidence type="ECO:0000256" key="7">
    <source>
        <dbReference type="ARBA" id="ARBA00022989"/>
    </source>
</evidence>
<keyword evidence="6" id="KW-0663">Pyridoxal phosphate</keyword>
<dbReference type="InterPro" id="IPR000277">
    <property type="entry name" value="Cys/Met-Metab_PyrdxlP-dep_enz"/>
</dbReference>
<keyword evidence="8 12" id="KW-0472">Membrane</keyword>
<evidence type="ECO:0000256" key="4">
    <source>
        <dbReference type="ARBA" id="ARBA00022679"/>
    </source>
</evidence>
<reference evidence="14 15" key="1">
    <citation type="submission" date="2024-04" db="EMBL/GenBank/DDBJ databases">
        <title>genome sequences of Mucor flavus KT1a and Helicostylum pulchrum KT1b strains isolation_sourced from the surface of a dry-aged beef.</title>
        <authorList>
            <person name="Toyotome T."/>
            <person name="Hosono M."/>
            <person name="Torimaru M."/>
            <person name="Fukuda K."/>
            <person name="Mikami N."/>
        </authorList>
    </citation>
    <scope>NUCLEOTIDE SEQUENCE [LARGE SCALE GENOMIC DNA]</scope>
    <source>
        <strain evidence="14 15">KT1b</strain>
    </source>
</reference>
<keyword evidence="12" id="KW-0012">Acyltransferase</keyword>
<dbReference type="Proteomes" id="UP001476247">
    <property type="component" value="Unassembled WGS sequence"/>
</dbReference>
<comment type="similarity">
    <text evidence="12">Belongs to the DHHC palmitoyltransferase family.</text>
</comment>
<dbReference type="InterPro" id="IPR001594">
    <property type="entry name" value="Palmitoyltrfase_DHHC"/>
</dbReference>
<name>A0ABP9XQM7_9FUNG</name>
<evidence type="ECO:0000256" key="9">
    <source>
        <dbReference type="ARBA" id="ARBA00023139"/>
    </source>
</evidence>
<comment type="cofactor">
    <cofactor evidence="1">
        <name>pyridoxal 5'-phosphate</name>
        <dbReference type="ChEBI" id="CHEBI:597326"/>
    </cofactor>
</comment>
<evidence type="ECO:0000256" key="8">
    <source>
        <dbReference type="ARBA" id="ARBA00023136"/>
    </source>
</evidence>
<evidence type="ECO:0000256" key="2">
    <source>
        <dbReference type="ARBA" id="ARBA00004141"/>
    </source>
</evidence>
<keyword evidence="9" id="KW-0564">Palmitate</keyword>
<dbReference type="EMBL" id="BAABUJ010000007">
    <property type="protein sequence ID" value="GAA5797121.1"/>
    <property type="molecule type" value="Genomic_DNA"/>
</dbReference>
<evidence type="ECO:0000256" key="10">
    <source>
        <dbReference type="ARBA" id="ARBA00023288"/>
    </source>
</evidence>
<keyword evidence="7 12" id="KW-1133">Transmembrane helix</keyword>
<evidence type="ECO:0000256" key="3">
    <source>
        <dbReference type="ARBA" id="ARBA00009077"/>
    </source>
</evidence>
<keyword evidence="15" id="KW-1185">Reference proteome</keyword>
<keyword evidence="4 12" id="KW-0808">Transferase</keyword>
<feature type="transmembrane region" description="Helical" evidence="12">
    <location>
        <begin position="449"/>
        <end position="472"/>
    </location>
</feature>
<comment type="domain">
    <text evidence="12">The DHHC domain is required for palmitoyltransferase activity.</text>
</comment>
<dbReference type="Gene3D" id="3.40.640.10">
    <property type="entry name" value="Type I PLP-dependent aspartate aminotransferase-like (Major domain)"/>
    <property type="match status" value="1"/>
</dbReference>
<evidence type="ECO:0000259" key="13">
    <source>
        <dbReference type="Pfam" id="PF01529"/>
    </source>
</evidence>
<keyword evidence="5 12" id="KW-0812">Transmembrane</keyword>
<dbReference type="Pfam" id="PF01529">
    <property type="entry name" value="DHHC"/>
    <property type="match status" value="1"/>
</dbReference>
<dbReference type="PANTHER" id="PTHR43797:SF2">
    <property type="entry name" value="HOMOCYSTEINE_CYSTEINE SYNTHASE"/>
    <property type="match status" value="1"/>
</dbReference>
<comment type="caution">
    <text evidence="14">The sequence shown here is derived from an EMBL/GenBank/DDBJ whole genome shotgun (WGS) entry which is preliminary data.</text>
</comment>
<evidence type="ECO:0000256" key="6">
    <source>
        <dbReference type="ARBA" id="ARBA00022898"/>
    </source>
</evidence>
<organism evidence="14 15">
    <name type="scientific">Helicostylum pulchrum</name>
    <dbReference type="NCBI Taxonomy" id="562976"/>
    <lineage>
        <taxon>Eukaryota</taxon>
        <taxon>Fungi</taxon>
        <taxon>Fungi incertae sedis</taxon>
        <taxon>Mucoromycota</taxon>
        <taxon>Mucoromycotina</taxon>
        <taxon>Mucoromycetes</taxon>
        <taxon>Mucorales</taxon>
        <taxon>Mucorineae</taxon>
        <taxon>Mucoraceae</taxon>
        <taxon>Helicostylum</taxon>
    </lineage>
</organism>
<dbReference type="CDD" id="cd00614">
    <property type="entry name" value="CGS_like"/>
    <property type="match status" value="1"/>
</dbReference>
<dbReference type="InterPro" id="IPR015421">
    <property type="entry name" value="PyrdxlP-dep_Trfase_major"/>
</dbReference>
<dbReference type="PROSITE" id="PS50216">
    <property type="entry name" value="DHHC"/>
    <property type="match status" value="1"/>
</dbReference>
<evidence type="ECO:0000256" key="5">
    <source>
        <dbReference type="ARBA" id="ARBA00022692"/>
    </source>
</evidence>
<proteinExistence type="inferred from homology"/>
<dbReference type="InterPro" id="IPR006235">
    <property type="entry name" value="OAc-hSer/O-AcSer_sulfhydrylase"/>
</dbReference>
<evidence type="ECO:0000256" key="12">
    <source>
        <dbReference type="RuleBase" id="RU079119"/>
    </source>
</evidence>
<dbReference type="NCBIfam" id="TIGR01326">
    <property type="entry name" value="OAH_OAS_sulfhy"/>
    <property type="match status" value="1"/>
</dbReference>
<sequence>MSEPTEERQYHFDTLQLHAGQKPDPTTNARAVPIYATSSYVFDSTDHGADLFALRASGNIYSRIMNPTNDVFEQRMAALEKGVAATAVSSGQAAQFLTIATICQIGDNIVASSSLYGGTYNQLKVVFPKLGINTKFVQGVDPEEFRKAIDENTKMIYVESIGNPQFSIPDFRALADIAHEAGIPLVVDNTFGAGGYIVKPIEHGADIVVHSATKWIGGHGTTIGGVVIDAGNFNWNNGKFPDFTEPSPGYHGLKFWETFGKLAFTFRLKTESLRDIGACQNPFGSFMLLQGLETLSLRVQRHLDNTFELAKWLKARDDIAWVSYLGFEDHPSHQMAKKYLHGFGGVLTFGVKGSLKKFIESVKLASHLANVGDAKTLVIAPSLTTHQQLSDEEQAAAGVTKDMIRVSVGIEHIDDIKWDFDQALKKSVCHHQTFLYLLLQNPPENTAEAVIFIIIASFFWIMAIICYTRVLFTSPGKPVNARTPLLHSESTQGALSPINLPRYYYSPKLFNWTTMSTRYLDAQDKLDVMPVISVSKQDGQPKYCNLCECFKPDRAHHCKECNACVLKMDHHCPWVSGCVGFANYKFFFLFVFYTGCYGLWVFVSSLPLIIKGVKDLNAPLDPHWIALIVIAFIFGMTVVGFAGVHASYILRNETTIEHLADRPNEIRVDFDMSGQNYEVVSVSILDNLWERKKGENWRQVMGNNPLGWFCKSFCFAKIYSCSKLFLYAVPIKRGLGDGTVFPYNDYMFNQIVEKAYKQRESMDVCTYEDQHLTADYETERLSSIESTAQMT</sequence>
<dbReference type="PANTHER" id="PTHR43797">
    <property type="entry name" value="HOMOCYSTEINE/CYSTEINE SYNTHASE"/>
    <property type="match status" value="1"/>
</dbReference>
<dbReference type="PROSITE" id="PS00868">
    <property type="entry name" value="CYS_MET_METAB_PP"/>
    <property type="match status" value="1"/>
</dbReference>
<gene>
    <name evidence="14" type="ORF">HPULCUR_002500</name>
</gene>
<feature type="transmembrane region" description="Helical" evidence="12">
    <location>
        <begin position="622"/>
        <end position="644"/>
    </location>
</feature>
<evidence type="ECO:0000256" key="1">
    <source>
        <dbReference type="ARBA" id="ARBA00001933"/>
    </source>
</evidence>
<evidence type="ECO:0000313" key="15">
    <source>
        <dbReference type="Proteomes" id="UP001476247"/>
    </source>
</evidence>
<feature type="domain" description="Palmitoyltransferase DHHC" evidence="13">
    <location>
        <begin position="539"/>
        <end position="660"/>
    </location>
</feature>
<comment type="subcellular location">
    <subcellularLocation>
        <location evidence="2">Membrane</location>
        <topology evidence="2">Multi-pass membrane protein</topology>
    </subcellularLocation>
</comment>
<evidence type="ECO:0000313" key="14">
    <source>
        <dbReference type="EMBL" id="GAA5797121.1"/>
    </source>
</evidence>
<keyword evidence="10" id="KW-0449">Lipoprotein</keyword>
<dbReference type="EC" id="2.3.1.225" evidence="12"/>
<comment type="similarity">
    <text evidence="3">Belongs to the trans-sulfuration enzymes family.</text>
</comment>